<comment type="caution">
    <text evidence="2">The sequence shown here is derived from an EMBL/GenBank/DDBJ whole genome shotgun (WGS) entry which is preliminary data.</text>
</comment>
<protein>
    <submittedName>
        <fullName evidence="2">PEP-CTERM sorting domain-containing protein</fullName>
    </submittedName>
</protein>
<evidence type="ECO:0000313" key="3">
    <source>
        <dbReference type="Proteomes" id="UP000690515"/>
    </source>
</evidence>
<organism evidence="2 3">
    <name type="scientific">Zooshikella harenae</name>
    <dbReference type="NCBI Taxonomy" id="2827238"/>
    <lineage>
        <taxon>Bacteria</taxon>
        <taxon>Pseudomonadati</taxon>
        <taxon>Pseudomonadota</taxon>
        <taxon>Gammaproteobacteria</taxon>
        <taxon>Oceanospirillales</taxon>
        <taxon>Zooshikellaceae</taxon>
        <taxon>Zooshikella</taxon>
    </lineage>
</organism>
<keyword evidence="3" id="KW-1185">Reference proteome</keyword>
<evidence type="ECO:0000313" key="2">
    <source>
        <dbReference type="EMBL" id="MBU2710485.1"/>
    </source>
</evidence>
<feature type="chain" id="PRO_5046818184" evidence="1">
    <location>
        <begin position="22"/>
        <end position="258"/>
    </location>
</feature>
<name>A0ABS5Z918_9GAMM</name>
<evidence type="ECO:0000256" key="1">
    <source>
        <dbReference type="SAM" id="SignalP"/>
    </source>
</evidence>
<dbReference type="Proteomes" id="UP000690515">
    <property type="component" value="Unassembled WGS sequence"/>
</dbReference>
<keyword evidence="1" id="KW-0732">Signal</keyword>
<gene>
    <name evidence="2" type="ORF">KCG35_05395</name>
</gene>
<proteinExistence type="predicted"/>
<sequence>MNKLAALFATTVVAVSSQVMASPLGGDLTIYDGNSQAGSYNDWYGSSHEDQEVEVGQSGTQLFDTEAVIKSDNYNVGIVSGFDLKNGQGNFASGDIFIDLDGDFSSNTGAYGPGQQVKDTFGYDYVLDIDWNQLTYTVFKLDADSETLTTTLNNHQFSNPWAYAGGGQQVTTGSFTLDLLTDAQTGYEGDAEIGQASHHYANGFDLSFLGEGTDFWLHYTMECGNDLLHAKGTVPTPSALALMGLGLLGLTRIRRKKA</sequence>
<feature type="signal peptide" evidence="1">
    <location>
        <begin position="1"/>
        <end position="21"/>
    </location>
</feature>
<accession>A0ABS5Z918</accession>
<reference evidence="2 3" key="1">
    <citation type="submission" date="2021-04" db="EMBL/GenBank/DDBJ databases">
        <authorList>
            <person name="Pira H."/>
            <person name="Risdian C."/>
            <person name="Wink J."/>
        </authorList>
    </citation>
    <scope>NUCLEOTIDE SEQUENCE [LARGE SCALE GENOMIC DNA]</scope>
    <source>
        <strain evidence="2 3">WH53</strain>
    </source>
</reference>
<dbReference type="RefSeq" id="WP_215818642.1">
    <property type="nucleotide sequence ID" value="NZ_JAGSOY010000007.1"/>
</dbReference>
<dbReference type="EMBL" id="JAGSOY010000007">
    <property type="protein sequence ID" value="MBU2710485.1"/>
    <property type="molecule type" value="Genomic_DNA"/>
</dbReference>